<evidence type="ECO:0000256" key="2">
    <source>
        <dbReference type="ARBA" id="ARBA00022475"/>
    </source>
</evidence>
<evidence type="ECO:0000256" key="3">
    <source>
        <dbReference type="ARBA" id="ARBA00022692"/>
    </source>
</evidence>
<sequence>MGSAWASIPHRIEAAKERGRAATEHYRIRWAWFDHLLRTVHRYQSQRGDRLAGGITYFAFLSFFPLLALAFALAGYVVAVRADLRDVIIYTINRQLPGLADQVNIGQLAEARRGAGVIGLLGLLYAGLGAIDALREALREMVVSCEEPLNWFLGKLRDLVALLLIGGAGVLSVLVGGFAVQATGTVLGWIGLGDSMVATVLVRTAGVVMSVVADMLVFLIILTWLGKVGKPLITVLKGALLGAIGFGLLKQLATLLLAHTLTNPIYGAFAVVVGLLVWINLAARLSLYVAAWTSTADGAPPPEPTPMPVNEFA</sequence>
<evidence type="ECO:0000313" key="7">
    <source>
        <dbReference type="EMBL" id="GII75560.1"/>
    </source>
</evidence>
<dbReference type="RefSeq" id="WP_203982216.1">
    <property type="nucleotide sequence ID" value="NZ_BOOU01000007.1"/>
</dbReference>
<feature type="transmembrane region" description="Helical" evidence="6">
    <location>
        <begin position="238"/>
        <end position="259"/>
    </location>
</feature>
<dbReference type="EMBL" id="BOOU01000007">
    <property type="protein sequence ID" value="GII75560.1"/>
    <property type="molecule type" value="Genomic_DNA"/>
</dbReference>
<proteinExistence type="predicted"/>
<dbReference type="AlphaFoldDB" id="A0A919R1X6"/>
<evidence type="ECO:0000256" key="6">
    <source>
        <dbReference type="SAM" id="Phobius"/>
    </source>
</evidence>
<protein>
    <recommendedName>
        <fullName evidence="9">YihY/virulence factor BrkB family protein</fullName>
    </recommendedName>
</protein>
<evidence type="ECO:0008006" key="9">
    <source>
        <dbReference type="Google" id="ProtNLM"/>
    </source>
</evidence>
<dbReference type="InterPro" id="IPR017039">
    <property type="entry name" value="Virul_fac_BrkB"/>
</dbReference>
<feature type="transmembrane region" description="Helical" evidence="6">
    <location>
        <begin position="159"/>
        <end position="180"/>
    </location>
</feature>
<evidence type="ECO:0000256" key="1">
    <source>
        <dbReference type="ARBA" id="ARBA00004651"/>
    </source>
</evidence>
<dbReference type="Pfam" id="PF03631">
    <property type="entry name" value="Virul_fac_BrkB"/>
    <property type="match status" value="1"/>
</dbReference>
<dbReference type="Proteomes" id="UP000655287">
    <property type="component" value="Unassembled WGS sequence"/>
</dbReference>
<keyword evidence="3 6" id="KW-0812">Transmembrane</keyword>
<dbReference type="PANTHER" id="PTHR30213:SF1">
    <property type="entry name" value="INNER MEMBRANE PROTEIN YHJD"/>
    <property type="match status" value="1"/>
</dbReference>
<keyword evidence="2" id="KW-1003">Cell membrane</keyword>
<comment type="caution">
    <text evidence="7">The sequence shown here is derived from an EMBL/GenBank/DDBJ whole genome shotgun (WGS) entry which is preliminary data.</text>
</comment>
<feature type="transmembrane region" description="Helical" evidence="6">
    <location>
        <begin position="265"/>
        <end position="283"/>
    </location>
</feature>
<reference evidence="7" key="1">
    <citation type="submission" date="2021-01" db="EMBL/GenBank/DDBJ databases">
        <title>Whole genome shotgun sequence of Sphaerisporangium rufum NBRC 109079.</title>
        <authorList>
            <person name="Komaki H."/>
            <person name="Tamura T."/>
        </authorList>
    </citation>
    <scope>NUCLEOTIDE SEQUENCE</scope>
    <source>
        <strain evidence="7">NBRC 109079</strain>
    </source>
</reference>
<accession>A0A919R1X6</accession>
<name>A0A919R1X6_9ACTN</name>
<keyword evidence="5 6" id="KW-0472">Membrane</keyword>
<dbReference type="GO" id="GO:0005886">
    <property type="term" value="C:plasma membrane"/>
    <property type="evidence" value="ECO:0007669"/>
    <property type="project" value="UniProtKB-SubCell"/>
</dbReference>
<keyword evidence="8" id="KW-1185">Reference proteome</keyword>
<organism evidence="7 8">
    <name type="scientific">Sphaerisporangium rufum</name>
    <dbReference type="NCBI Taxonomy" id="1381558"/>
    <lineage>
        <taxon>Bacteria</taxon>
        <taxon>Bacillati</taxon>
        <taxon>Actinomycetota</taxon>
        <taxon>Actinomycetes</taxon>
        <taxon>Streptosporangiales</taxon>
        <taxon>Streptosporangiaceae</taxon>
        <taxon>Sphaerisporangium</taxon>
    </lineage>
</organism>
<keyword evidence="4 6" id="KW-1133">Transmembrane helix</keyword>
<dbReference type="PANTHER" id="PTHR30213">
    <property type="entry name" value="INNER MEMBRANE PROTEIN YHJD"/>
    <property type="match status" value="1"/>
</dbReference>
<evidence type="ECO:0000256" key="4">
    <source>
        <dbReference type="ARBA" id="ARBA00022989"/>
    </source>
</evidence>
<evidence type="ECO:0000256" key="5">
    <source>
        <dbReference type="ARBA" id="ARBA00023136"/>
    </source>
</evidence>
<comment type="subcellular location">
    <subcellularLocation>
        <location evidence="1">Cell membrane</location>
        <topology evidence="1">Multi-pass membrane protein</topology>
    </subcellularLocation>
</comment>
<gene>
    <name evidence="7" type="ORF">Sru01_05420</name>
</gene>
<evidence type="ECO:0000313" key="8">
    <source>
        <dbReference type="Proteomes" id="UP000655287"/>
    </source>
</evidence>
<feature type="transmembrane region" description="Helical" evidence="6">
    <location>
        <begin position="200"/>
        <end position="226"/>
    </location>
</feature>
<feature type="transmembrane region" description="Helical" evidence="6">
    <location>
        <begin position="51"/>
        <end position="78"/>
    </location>
</feature>